<evidence type="ECO:0000256" key="3">
    <source>
        <dbReference type="ARBA" id="ARBA00007630"/>
    </source>
</evidence>
<keyword evidence="9 15" id="KW-0808">Transferase</keyword>
<comment type="function">
    <text evidence="1 15 17">Specifically methylates guanosine-37 in various tRNAs.</text>
</comment>
<evidence type="ECO:0000256" key="4">
    <source>
        <dbReference type="ARBA" id="ARBA00011738"/>
    </source>
</evidence>
<dbReference type="GO" id="GO:0052906">
    <property type="term" value="F:tRNA (guanine(37)-N1)-methyltransferase activity"/>
    <property type="evidence" value="ECO:0007669"/>
    <property type="project" value="UniProtKB-UniRule"/>
</dbReference>
<dbReference type="InterPro" id="IPR023148">
    <property type="entry name" value="tRNA_m1G_MeTrfase_C_sf"/>
</dbReference>
<dbReference type="Proteomes" id="UP000230251">
    <property type="component" value="Unassembled WGS sequence"/>
</dbReference>
<keyword evidence="10 15" id="KW-0949">S-adenosyl-L-methionine</keyword>
<dbReference type="InterPro" id="IPR029026">
    <property type="entry name" value="tRNA_m1G_MTases_N"/>
</dbReference>
<reference evidence="20" key="1">
    <citation type="submission" date="2017-09" db="EMBL/GenBank/DDBJ databases">
        <title>Depth-based differentiation of microbial function through sediment-hosted aquifers and enrichment of novel symbionts in the deep terrestrial subsurface.</title>
        <authorList>
            <person name="Probst A.J."/>
            <person name="Ladd B."/>
            <person name="Jarett J.K."/>
            <person name="Geller-Mcgrath D.E."/>
            <person name="Sieber C.M.K."/>
            <person name="Emerson J.B."/>
            <person name="Anantharaman K."/>
            <person name="Thomas B.C."/>
            <person name="Malmstrom R."/>
            <person name="Stieglmeier M."/>
            <person name="Klingl A."/>
            <person name="Woyke T."/>
            <person name="Ryan C.M."/>
            <person name="Banfield J.F."/>
        </authorList>
    </citation>
    <scope>NUCLEOTIDE SEQUENCE [LARGE SCALE GENOMIC DNA]</scope>
</reference>
<dbReference type="InterPro" id="IPR016009">
    <property type="entry name" value="tRNA_MeTrfase_TRMD/TRM10"/>
</dbReference>
<protein>
    <recommendedName>
        <fullName evidence="6 15">tRNA (guanine-N(1)-)-methyltransferase</fullName>
        <ecNumber evidence="5 15">2.1.1.228</ecNumber>
    </recommendedName>
    <alternativeName>
        <fullName evidence="12 15">M1G-methyltransferase</fullName>
    </alternativeName>
    <alternativeName>
        <fullName evidence="13 15">tRNA [GM37] methyltransferase</fullName>
    </alternativeName>
</protein>
<evidence type="ECO:0000256" key="8">
    <source>
        <dbReference type="ARBA" id="ARBA00022603"/>
    </source>
</evidence>
<dbReference type="InterPro" id="IPR029028">
    <property type="entry name" value="Alpha/beta_knot_MTases"/>
</dbReference>
<evidence type="ECO:0000256" key="17">
    <source>
        <dbReference type="RuleBase" id="RU003464"/>
    </source>
</evidence>
<feature type="binding site" evidence="15 16">
    <location>
        <position position="116"/>
    </location>
    <ligand>
        <name>S-adenosyl-L-methionine</name>
        <dbReference type="ChEBI" id="CHEBI:59789"/>
    </ligand>
</feature>
<dbReference type="Gene3D" id="1.10.1270.20">
    <property type="entry name" value="tRNA(m1g37)methyltransferase, domain 2"/>
    <property type="match status" value="1"/>
</dbReference>
<evidence type="ECO:0000256" key="11">
    <source>
        <dbReference type="ARBA" id="ARBA00022694"/>
    </source>
</evidence>
<feature type="domain" description="tRNA methyltransferase TRMD/TRM10-type" evidence="18">
    <location>
        <begin position="1"/>
        <end position="235"/>
    </location>
</feature>
<feature type="binding site" evidence="15 16">
    <location>
        <begin position="136"/>
        <end position="141"/>
    </location>
    <ligand>
        <name>S-adenosyl-L-methionine</name>
        <dbReference type="ChEBI" id="CHEBI:59789"/>
    </ligand>
</feature>
<sequence>MQFDIITLFPNIIDSYMQESIIGRAQKAKKIKIKVHDLRTFSKDKHRRVDDTPYGGGAGMVMTVQPIDDAVKKVTRVKGVKKIKTRIILTSASGKTFTQEDAKRLSKYDQLIFICGRYEGIDARVETEIADESLSIGNYVLTGGELPAMAMTDSVARLIPGVLGAKASLDEESHTTPGQLEYPQYTKPEVYGYKVVRGQGSGVRKKKILKVPAVLLSGNHAEIQKWRQEESKKRSR</sequence>
<dbReference type="PANTHER" id="PTHR46417:SF1">
    <property type="entry name" value="TRNA (GUANINE-N(1)-)-METHYLTRANSFERASE"/>
    <property type="match status" value="1"/>
</dbReference>
<evidence type="ECO:0000256" key="2">
    <source>
        <dbReference type="ARBA" id="ARBA00004496"/>
    </source>
</evidence>
<dbReference type="SUPFAM" id="SSF75217">
    <property type="entry name" value="alpha/beta knot"/>
    <property type="match status" value="1"/>
</dbReference>
<proteinExistence type="inferred from homology"/>
<keyword evidence="11 15" id="KW-0819">tRNA processing</keyword>
<comment type="catalytic activity">
    <reaction evidence="14 15 17">
        <text>guanosine(37) in tRNA + S-adenosyl-L-methionine = N(1)-methylguanosine(37) in tRNA + S-adenosyl-L-homocysteine + H(+)</text>
        <dbReference type="Rhea" id="RHEA:36899"/>
        <dbReference type="Rhea" id="RHEA-COMP:10145"/>
        <dbReference type="Rhea" id="RHEA-COMP:10147"/>
        <dbReference type="ChEBI" id="CHEBI:15378"/>
        <dbReference type="ChEBI" id="CHEBI:57856"/>
        <dbReference type="ChEBI" id="CHEBI:59789"/>
        <dbReference type="ChEBI" id="CHEBI:73542"/>
        <dbReference type="ChEBI" id="CHEBI:74269"/>
        <dbReference type="EC" id="2.1.1.228"/>
    </reaction>
</comment>
<comment type="subcellular location">
    <subcellularLocation>
        <location evidence="2 15 17">Cytoplasm</location>
    </subcellularLocation>
</comment>
<organism evidence="19 20">
    <name type="scientific">Candidatus Uhrbacteria bacterium CG_4_9_14_0_2_um_filter_41_50</name>
    <dbReference type="NCBI Taxonomy" id="1975031"/>
    <lineage>
        <taxon>Bacteria</taxon>
        <taxon>Candidatus Uhriibacteriota</taxon>
    </lineage>
</organism>
<evidence type="ECO:0000259" key="18">
    <source>
        <dbReference type="Pfam" id="PF01746"/>
    </source>
</evidence>
<evidence type="ECO:0000256" key="5">
    <source>
        <dbReference type="ARBA" id="ARBA00012807"/>
    </source>
</evidence>
<dbReference type="InterPro" id="IPR002649">
    <property type="entry name" value="tRNA_m1G_MeTrfase_TrmD"/>
</dbReference>
<evidence type="ECO:0000256" key="1">
    <source>
        <dbReference type="ARBA" id="ARBA00002634"/>
    </source>
</evidence>
<accession>A0A2M8EQ46</accession>
<gene>
    <name evidence="15" type="primary">trmD</name>
    <name evidence="19" type="ORF">CO057_00705</name>
</gene>
<evidence type="ECO:0000313" key="20">
    <source>
        <dbReference type="Proteomes" id="UP000230251"/>
    </source>
</evidence>
<dbReference type="GO" id="GO:0005829">
    <property type="term" value="C:cytosol"/>
    <property type="evidence" value="ECO:0007669"/>
    <property type="project" value="TreeGrafter"/>
</dbReference>
<evidence type="ECO:0000256" key="7">
    <source>
        <dbReference type="ARBA" id="ARBA00022490"/>
    </source>
</evidence>
<dbReference type="Pfam" id="PF01746">
    <property type="entry name" value="tRNA_m1G_MT"/>
    <property type="match status" value="1"/>
</dbReference>
<dbReference type="FunFam" id="3.40.1280.10:FF:000001">
    <property type="entry name" value="tRNA (guanine-N(1)-)-methyltransferase"/>
    <property type="match status" value="1"/>
</dbReference>
<evidence type="ECO:0000256" key="9">
    <source>
        <dbReference type="ARBA" id="ARBA00022679"/>
    </source>
</evidence>
<evidence type="ECO:0000256" key="15">
    <source>
        <dbReference type="HAMAP-Rule" id="MF_00605"/>
    </source>
</evidence>
<dbReference type="CDD" id="cd18080">
    <property type="entry name" value="TrmD-like"/>
    <property type="match status" value="1"/>
</dbReference>
<evidence type="ECO:0000256" key="10">
    <source>
        <dbReference type="ARBA" id="ARBA00022691"/>
    </source>
</evidence>
<name>A0A2M8EQ46_9BACT</name>
<evidence type="ECO:0000256" key="12">
    <source>
        <dbReference type="ARBA" id="ARBA00029736"/>
    </source>
</evidence>
<evidence type="ECO:0000313" key="19">
    <source>
        <dbReference type="EMBL" id="PJC24854.1"/>
    </source>
</evidence>
<dbReference type="PANTHER" id="PTHR46417">
    <property type="entry name" value="TRNA (GUANINE-N(1)-)-METHYLTRANSFERASE"/>
    <property type="match status" value="1"/>
</dbReference>
<evidence type="ECO:0000256" key="14">
    <source>
        <dbReference type="ARBA" id="ARBA00047783"/>
    </source>
</evidence>
<dbReference type="GO" id="GO:0002939">
    <property type="term" value="P:tRNA N1-guanine methylation"/>
    <property type="evidence" value="ECO:0007669"/>
    <property type="project" value="TreeGrafter"/>
</dbReference>
<evidence type="ECO:0000256" key="16">
    <source>
        <dbReference type="PIRSR" id="PIRSR000386-1"/>
    </source>
</evidence>
<comment type="similarity">
    <text evidence="3 15 17">Belongs to the RNA methyltransferase TrmD family.</text>
</comment>
<dbReference type="AlphaFoldDB" id="A0A2M8EQ46"/>
<dbReference type="HAMAP" id="MF_00605">
    <property type="entry name" value="TrmD"/>
    <property type="match status" value="1"/>
</dbReference>
<keyword evidence="8 15" id="KW-0489">Methyltransferase</keyword>
<dbReference type="NCBIfam" id="NF000648">
    <property type="entry name" value="PRK00026.1"/>
    <property type="match status" value="1"/>
</dbReference>
<dbReference type="NCBIfam" id="TIGR00088">
    <property type="entry name" value="trmD"/>
    <property type="match status" value="1"/>
</dbReference>
<evidence type="ECO:0000256" key="13">
    <source>
        <dbReference type="ARBA" id="ARBA00033392"/>
    </source>
</evidence>
<dbReference type="EMBL" id="PFSI01000014">
    <property type="protein sequence ID" value="PJC24854.1"/>
    <property type="molecule type" value="Genomic_DNA"/>
</dbReference>
<dbReference type="Gene3D" id="3.40.1280.10">
    <property type="match status" value="1"/>
</dbReference>
<comment type="subunit">
    <text evidence="4 15 17">Homodimer.</text>
</comment>
<dbReference type="PIRSF" id="PIRSF000386">
    <property type="entry name" value="tRNA_mtase"/>
    <property type="match status" value="1"/>
</dbReference>
<evidence type="ECO:0000256" key="6">
    <source>
        <dbReference type="ARBA" id="ARBA00014679"/>
    </source>
</evidence>
<dbReference type="EC" id="2.1.1.228" evidence="5 15"/>
<comment type="caution">
    <text evidence="19">The sequence shown here is derived from an EMBL/GenBank/DDBJ whole genome shotgun (WGS) entry which is preliminary data.</text>
</comment>
<keyword evidence="7 15" id="KW-0963">Cytoplasm</keyword>